<dbReference type="EMBL" id="CP029397">
    <property type="protein sequence ID" value="AWL29785.1"/>
    <property type="molecule type" value="Genomic_DNA"/>
</dbReference>
<feature type="transmembrane region" description="Helical" evidence="1">
    <location>
        <begin position="113"/>
        <end position="135"/>
    </location>
</feature>
<dbReference type="OrthoDB" id="6707137at2"/>
<keyword evidence="3" id="KW-1185">Reference proteome</keyword>
<feature type="transmembrane region" description="Helical" evidence="1">
    <location>
        <begin position="33"/>
        <end position="54"/>
    </location>
</feature>
<keyword evidence="1" id="KW-1133">Transmembrane helix</keyword>
<proteinExistence type="predicted"/>
<gene>
    <name evidence="2" type="ORF">DJ533_15040</name>
</gene>
<dbReference type="RefSeq" id="WP_065994200.1">
    <property type="nucleotide sequence ID" value="NZ_CP029397.2"/>
</dbReference>
<protein>
    <recommendedName>
        <fullName evidence="4">MFS transporter</fullName>
    </recommendedName>
</protein>
<reference evidence="2" key="1">
    <citation type="submission" date="2019-08" db="EMBL/GenBank/DDBJ databases">
        <title>The complete genome of Acinetobacter defluvii strain WCHAD010030.</title>
        <authorList>
            <person name="Hu Y."/>
            <person name="Qin J."/>
            <person name="Feng Y."/>
            <person name="Zong Z."/>
        </authorList>
    </citation>
    <scope>NUCLEOTIDE SEQUENCE</scope>
    <source>
        <strain evidence="2">WCHA30</strain>
    </source>
</reference>
<sequence>MTSLSKYFLWFFMLCLVLTMVVGVLVALLPSQIAGIFTALPYLISMLIVLHLFLKQQKRAPSKAEQKKFSIGFSLIFWTYNFIGVLVGVMIFARSDAEVWNNFLLYMQNPQFLMLSLIMLLMLAIPLFLITYWFYGKQAQRMAAKMFEN</sequence>
<evidence type="ECO:0000313" key="3">
    <source>
        <dbReference type="Proteomes" id="UP000245977"/>
    </source>
</evidence>
<accession>A0A2S2FG70</accession>
<dbReference type="AlphaFoldDB" id="A0A2S2FG70"/>
<dbReference type="KEGG" id="adv:DJ533_15040"/>
<feature type="transmembrane region" description="Helical" evidence="1">
    <location>
        <begin position="7"/>
        <end position="27"/>
    </location>
</feature>
<dbReference type="Proteomes" id="UP000245977">
    <property type="component" value="Chromosome"/>
</dbReference>
<name>A0A2S2FG70_9GAMM</name>
<dbReference type="InterPro" id="IPR047730">
    <property type="entry name" value="ABZJ_00895-like"/>
</dbReference>
<keyword evidence="1" id="KW-0472">Membrane</keyword>
<evidence type="ECO:0008006" key="4">
    <source>
        <dbReference type="Google" id="ProtNLM"/>
    </source>
</evidence>
<dbReference type="NCBIfam" id="NF038216">
    <property type="entry name" value="ABZJ_00895_fam"/>
    <property type="match status" value="1"/>
</dbReference>
<organism evidence="2 3">
    <name type="scientific">Acinetobacter defluvii</name>
    <dbReference type="NCBI Taxonomy" id="1871111"/>
    <lineage>
        <taxon>Bacteria</taxon>
        <taxon>Pseudomonadati</taxon>
        <taxon>Pseudomonadota</taxon>
        <taxon>Gammaproteobacteria</taxon>
        <taxon>Moraxellales</taxon>
        <taxon>Moraxellaceae</taxon>
        <taxon>Acinetobacter</taxon>
    </lineage>
</organism>
<keyword evidence="1" id="KW-0812">Transmembrane</keyword>
<evidence type="ECO:0000313" key="2">
    <source>
        <dbReference type="EMBL" id="AWL29785.1"/>
    </source>
</evidence>
<evidence type="ECO:0000256" key="1">
    <source>
        <dbReference type="SAM" id="Phobius"/>
    </source>
</evidence>
<feature type="transmembrane region" description="Helical" evidence="1">
    <location>
        <begin position="75"/>
        <end position="93"/>
    </location>
</feature>